<gene>
    <name evidence="2" type="ORF">BDN71DRAFT_1509674</name>
</gene>
<accession>A0A9P6DCX4</accession>
<evidence type="ECO:0000256" key="1">
    <source>
        <dbReference type="SAM" id="MobiDB-lite"/>
    </source>
</evidence>
<dbReference type="OrthoDB" id="3268967at2759"/>
<sequence>MGVRARIEQSAPNRPPTMGEGDVDAGILWDWFVKSENFLRHKGTPAANMVKTVAYGMTSVHAIRWLAANGPGLPSMEWDTYKDQMRALFLPTDWEYTARMAVLRLKQGSRPFMDFALDAMGRNNLLAGTASFMNDDFLQDAIEAGMDPELAVECHRENTNTIMNFRPWLDEVKRLDEQRRQRFEEIAKEFARLNIRTTVPGRVPFKMAGVVNTTKPAAPQASSSQTSSFIPIPKLTEEERVLLKENGGCFKCRRFFAGHIGPRCPNPPLDGATYKTLTAQDIPKKMSTAASRGASTGRVAAVLTPGSASFVEEELINFDSRVETVAAVLPNVVSAVVDTGSPDYSDDECAPFLCSNLFWNCHLPSASLTSPVPVKGLVDDGSSVVLIKEDLARRLKLPILQASEPFTCQAAFSANNVSLSLSSFVKIRPESIDGRFSSCTLRAFVSPTLVTDLILGLPFLSSNSLVVNHGSKSCIVRLDNATSYDLLHPNAYVPSKPMPRWKSGHVRASEVRAARRRAQPALQDVLLGPEMARGSRGNNVIAAIKEHIEDLNAIETFEAQLKRMDGEMKRKYADLFTTFPIRLITDSF</sequence>
<dbReference type="InterPro" id="IPR021109">
    <property type="entry name" value="Peptidase_aspartic_dom_sf"/>
</dbReference>
<evidence type="ECO:0000313" key="3">
    <source>
        <dbReference type="Proteomes" id="UP000807025"/>
    </source>
</evidence>
<keyword evidence="3" id="KW-1185">Reference proteome</keyword>
<dbReference type="CDD" id="cd00303">
    <property type="entry name" value="retropepsin_like"/>
    <property type="match status" value="1"/>
</dbReference>
<feature type="region of interest" description="Disordered" evidence="1">
    <location>
        <begin position="1"/>
        <end position="21"/>
    </location>
</feature>
<dbReference type="EMBL" id="MU154605">
    <property type="protein sequence ID" value="KAF9492204.1"/>
    <property type="molecule type" value="Genomic_DNA"/>
</dbReference>
<protein>
    <submittedName>
        <fullName evidence="2">Uncharacterized protein</fullName>
    </submittedName>
</protein>
<evidence type="ECO:0000313" key="2">
    <source>
        <dbReference type="EMBL" id="KAF9492204.1"/>
    </source>
</evidence>
<reference evidence="2" key="1">
    <citation type="submission" date="2020-11" db="EMBL/GenBank/DDBJ databases">
        <authorList>
            <consortium name="DOE Joint Genome Institute"/>
            <person name="Ahrendt S."/>
            <person name="Riley R."/>
            <person name="Andreopoulos W."/>
            <person name="Labutti K."/>
            <person name="Pangilinan J."/>
            <person name="Ruiz-Duenas F.J."/>
            <person name="Barrasa J.M."/>
            <person name="Sanchez-Garcia M."/>
            <person name="Camarero S."/>
            <person name="Miyauchi S."/>
            <person name="Serrano A."/>
            <person name="Linde D."/>
            <person name="Babiker R."/>
            <person name="Drula E."/>
            <person name="Ayuso-Fernandez I."/>
            <person name="Pacheco R."/>
            <person name="Padilla G."/>
            <person name="Ferreira P."/>
            <person name="Barriuso J."/>
            <person name="Kellner H."/>
            <person name="Castanera R."/>
            <person name="Alfaro M."/>
            <person name="Ramirez L."/>
            <person name="Pisabarro A.G."/>
            <person name="Kuo A."/>
            <person name="Tritt A."/>
            <person name="Lipzen A."/>
            <person name="He G."/>
            <person name="Yan M."/>
            <person name="Ng V."/>
            <person name="Cullen D."/>
            <person name="Martin F."/>
            <person name="Rosso M.-N."/>
            <person name="Henrissat B."/>
            <person name="Hibbett D."/>
            <person name="Martinez A.T."/>
            <person name="Grigoriev I.V."/>
        </authorList>
    </citation>
    <scope>NUCLEOTIDE SEQUENCE</scope>
    <source>
        <strain evidence="2">ATCC 90797</strain>
    </source>
</reference>
<dbReference type="AlphaFoldDB" id="A0A9P6DCX4"/>
<proteinExistence type="predicted"/>
<organism evidence="2 3">
    <name type="scientific">Pleurotus eryngii</name>
    <name type="common">Boletus of the steppes</name>
    <dbReference type="NCBI Taxonomy" id="5323"/>
    <lineage>
        <taxon>Eukaryota</taxon>
        <taxon>Fungi</taxon>
        <taxon>Dikarya</taxon>
        <taxon>Basidiomycota</taxon>
        <taxon>Agaricomycotina</taxon>
        <taxon>Agaricomycetes</taxon>
        <taxon>Agaricomycetidae</taxon>
        <taxon>Agaricales</taxon>
        <taxon>Pleurotineae</taxon>
        <taxon>Pleurotaceae</taxon>
        <taxon>Pleurotus</taxon>
    </lineage>
</organism>
<dbReference type="Gene3D" id="2.40.70.10">
    <property type="entry name" value="Acid Proteases"/>
    <property type="match status" value="1"/>
</dbReference>
<name>A0A9P6DCX4_PLEER</name>
<dbReference type="Proteomes" id="UP000807025">
    <property type="component" value="Unassembled WGS sequence"/>
</dbReference>
<comment type="caution">
    <text evidence="2">The sequence shown here is derived from an EMBL/GenBank/DDBJ whole genome shotgun (WGS) entry which is preliminary data.</text>
</comment>